<keyword evidence="5" id="KW-0488">Methylation</keyword>
<evidence type="ECO:0000256" key="14">
    <source>
        <dbReference type="ARBA" id="ARBA00023242"/>
    </source>
</evidence>
<evidence type="ECO:0000313" key="19">
    <source>
        <dbReference type="EMBL" id="KAG8035478.1"/>
    </source>
</evidence>
<dbReference type="FunFam" id="1.20.190.50:FF:000001">
    <property type="entry name" value="Nuclear pore complex protein"/>
    <property type="match status" value="1"/>
</dbReference>
<dbReference type="GO" id="GO:0031965">
    <property type="term" value="C:nuclear membrane"/>
    <property type="evidence" value="ECO:0007669"/>
    <property type="project" value="UniProtKB-SubCell"/>
</dbReference>
<keyword evidence="11 18" id="KW-0811">Translocation</keyword>
<keyword evidence="6" id="KW-0597">Phosphoprotein</keyword>
<dbReference type="GO" id="GO:0000973">
    <property type="term" value="P:post-transcriptional tethering of RNA polymerase II gene DNA at nuclear periphery"/>
    <property type="evidence" value="ECO:0007669"/>
    <property type="project" value="TreeGrafter"/>
</dbReference>
<evidence type="ECO:0000256" key="7">
    <source>
        <dbReference type="ARBA" id="ARBA00022816"/>
    </source>
</evidence>
<keyword evidence="3 18" id="KW-0813">Transport</keyword>
<evidence type="ECO:0000256" key="8">
    <source>
        <dbReference type="ARBA" id="ARBA00022838"/>
    </source>
</evidence>
<keyword evidence="20" id="KW-1185">Reference proteome</keyword>
<comment type="similarity">
    <text evidence="2 18">Belongs to the nucleoporin Nup84/Nup107 family.</text>
</comment>
<keyword evidence="4" id="KW-0158">Chromosome</keyword>
<dbReference type="PANTHER" id="PTHR13003:SF2">
    <property type="entry name" value="NUCLEAR PORE COMPLEX PROTEIN NUP107"/>
    <property type="match status" value="1"/>
</dbReference>
<comment type="caution">
    <text evidence="19">The sequence shown here is derived from an EMBL/GenBank/DDBJ whole genome shotgun (WGS) entry which is preliminary data.</text>
</comment>
<comment type="subunit">
    <text evidence="17">Part of the nuclear pore complex (NPC). Forms part of the Nup160 subcomplex in the nuclear pore which is composed of NUP160, NUP133, NUP107 and Nup96; this complex plays a role in RNA export and in tethering Nup98 and NUP153 to the nucleus. Does not interact with TPR. Interacts with ZNF106.</text>
</comment>
<reference evidence="19" key="2">
    <citation type="submission" date="2021-04" db="EMBL/GenBank/DDBJ databases">
        <title>Genome-wide patterns of bracovirus chromosomal integration into multiple host tissues during parasitism.</title>
        <authorList>
            <person name="Chebbi M.A.C."/>
        </authorList>
    </citation>
    <scope>NUCLEOTIDE SEQUENCE</scope>
    <source>
        <tissue evidence="19">Whole body</tissue>
    </source>
</reference>
<dbReference type="GO" id="GO:0000776">
    <property type="term" value="C:kinetochore"/>
    <property type="evidence" value="ECO:0007669"/>
    <property type="project" value="UniProtKB-KW"/>
</dbReference>
<evidence type="ECO:0000256" key="11">
    <source>
        <dbReference type="ARBA" id="ARBA00023010"/>
    </source>
</evidence>
<accession>A0A8J5V7G5</accession>
<evidence type="ECO:0000256" key="5">
    <source>
        <dbReference type="ARBA" id="ARBA00022481"/>
    </source>
</evidence>
<evidence type="ECO:0000256" key="13">
    <source>
        <dbReference type="ARBA" id="ARBA00023136"/>
    </source>
</evidence>
<evidence type="ECO:0000256" key="9">
    <source>
        <dbReference type="ARBA" id="ARBA00022927"/>
    </source>
</evidence>
<evidence type="ECO:0000256" key="18">
    <source>
        <dbReference type="RuleBase" id="RU365072"/>
    </source>
</evidence>
<dbReference type="GO" id="GO:0017056">
    <property type="term" value="F:structural constituent of nuclear pore"/>
    <property type="evidence" value="ECO:0007669"/>
    <property type="project" value="UniProtKB-UniRule"/>
</dbReference>
<dbReference type="GO" id="GO:0006606">
    <property type="term" value="P:protein import into nucleus"/>
    <property type="evidence" value="ECO:0007669"/>
    <property type="project" value="TreeGrafter"/>
</dbReference>
<evidence type="ECO:0000256" key="16">
    <source>
        <dbReference type="ARBA" id="ARBA00056880"/>
    </source>
</evidence>
<evidence type="ECO:0000313" key="20">
    <source>
        <dbReference type="Proteomes" id="UP000729913"/>
    </source>
</evidence>
<dbReference type="OrthoDB" id="3098at2759"/>
<comment type="function">
    <text evidence="18">Functions as a component of the nuclear pore complex (NPC).</text>
</comment>
<dbReference type="GO" id="GO:0006406">
    <property type="term" value="P:mRNA export from nucleus"/>
    <property type="evidence" value="ECO:0007669"/>
    <property type="project" value="TreeGrafter"/>
</dbReference>
<keyword evidence="10" id="KW-0007">Acetylation</keyword>
<dbReference type="PANTHER" id="PTHR13003">
    <property type="entry name" value="NUP107-RELATED"/>
    <property type="match status" value="1"/>
</dbReference>
<protein>
    <recommendedName>
        <fullName evidence="18">Nuclear pore complex protein</fullName>
    </recommendedName>
</protein>
<dbReference type="Proteomes" id="UP000729913">
    <property type="component" value="Unassembled WGS sequence"/>
</dbReference>
<evidence type="ECO:0000256" key="2">
    <source>
        <dbReference type="ARBA" id="ARBA00009510"/>
    </source>
</evidence>
<gene>
    <name evidence="19" type="ORF">G9C98_006924</name>
</gene>
<keyword evidence="12 18" id="KW-0906">Nuclear pore complex</keyword>
<keyword evidence="8" id="KW-0995">Kinetochore</keyword>
<evidence type="ECO:0000256" key="12">
    <source>
        <dbReference type="ARBA" id="ARBA00023132"/>
    </source>
</evidence>
<name>A0A8J5V7G5_9HYME</name>
<comment type="subcellular location">
    <subcellularLocation>
        <location evidence="1">Chromosome</location>
        <location evidence="1">Centromere</location>
        <location evidence="1">Kinetochore</location>
    </subcellularLocation>
    <subcellularLocation>
        <location evidence="18">Nucleus</location>
        <location evidence="18">Nuclear pore complex</location>
    </subcellularLocation>
    <subcellularLocation>
        <location evidence="18">Nucleus membrane</location>
    </subcellularLocation>
</comment>
<reference evidence="19" key="1">
    <citation type="submission" date="2020-03" db="EMBL/GenBank/DDBJ databases">
        <authorList>
            <person name="Chebbi M.A."/>
            <person name="Drezen J.M."/>
        </authorList>
    </citation>
    <scope>NUCLEOTIDE SEQUENCE</scope>
    <source>
        <tissue evidence="19">Whole body</tissue>
    </source>
</reference>
<keyword evidence="13 18" id="KW-0472">Membrane</keyword>
<keyword evidence="14 18" id="KW-0539">Nucleus</keyword>
<sequence length="838" mass="97415">MDQSTSNYSMLNYSVDRSRLRSQLDESDTSVFPDKSNWSLFELMENSASTGLILKSEKPWRKVASNLYQEFLEIIQSHSSEPQVFDTIADFVQNCTHALEVMRDMQSKVENTELCEEEISLTNERNTWRLLYCLYKNRLASHSQMETDANGNNYVSEKDVITNLLSSESQVREYQLIIDWLEKNACDELEYLPKIEHFTDKTVAWENTLHQLQNRQSGITFGSSRPLVTSLDPDAPIREGKPLHDLDREDDARLEKRMFLEVRCGRLQRAQELAIHCGQPWRAACLLGWQPHHDPNYKNPLVDTKLPIEGNPNRALWKLNAWYMSQDTRLGAFNRAIYASLCGNITQLLAVSRSWEDALWSHVKVLMDIEVESELRGVVPKNYVAMPDEYWKSKLSLEEIFNDLHSSKEAIIMKLSNTPDHMIQKYLILDQVPQLMEIIEDWIDSDQCGPQFLRFLAHLVLFLRQIGKIGNQSDKVGDKILLAYVKLLIEIGEPTLVAFYTATLQQEEQVTYYAQYLERIRGTEMRKQCLAAAEDANLNVEAVTKMVVENIRGKNVEDVDKLEMLGSKITEYDLEKIDALEWMTFYPNQREEALWQANALIRYFLTCDKIDAARQAFDKIPADTIGLVMMDQPSMENTFVDQTVTEDLNHHKSSASIREYLCYKAYLDAQEGFQEWFRHFHQGKPIPLEPLPMYATFTEKVAYDHKKAEYQANLENWKATMQRHTKAVKQLLFNVILFPEGGWLVDRISTMPPDHLRKHQLLKLRSLCIPKITLLLINVMSEMNEHAECIELADTLASERYQLYKVFPKERLREVYRKICESSLVLMDQKKDAWGYCK</sequence>
<evidence type="ECO:0000256" key="17">
    <source>
        <dbReference type="ARBA" id="ARBA00063956"/>
    </source>
</evidence>
<comment type="function">
    <text evidence="16">Plays a role in the nuclear pore complex (NPC) assembly and/or maintenance. Required for the assembly of peripheral proteins into the NPC. May anchor NUP62 to the NPC. Involved in nephrogenesis.</text>
</comment>
<dbReference type="AlphaFoldDB" id="A0A8J5V7G5"/>
<organism evidence="19 20">
    <name type="scientific">Cotesia typhae</name>
    <dbReference type="NCBI Taxonomy" id="2053667"/>
    <lineage>
        <taxon>Eukaryota</taxon>
        <taxon>Metazoa</taxon>
        <taxon>Ecdysozoa</taxon>
        <taxon>Arthropoda</taxon>
        <taxon>Hexapoda</taxon>
        <taxon>Insecta</taxon>
        <taxon>Pterygota</taxon>
        <taxon>Neoptera</taxon>
        <taxon>Endopterygota</taxon>
        <taxon>Hymenoptera</taxon>
        <taxon>Apocrita</taxon>
        <taxon>Ichneumonoidea</taxon>
        <taxon>Braconidae</taxon>
        <taxon>Microgastrinae</taxon>
        <taxon>Cotesia</taxon>
    </lineage>
</organism>
<keyword evidence="7" id="KW-0509">mRNA transport</keyword>
<proteinExistence type="inferred from homology"/>
<keyword evidence="9" id="KW-0653">Protein transport</keyword>
<dbReference type="EMBL" id="JAAOIC020000060">
    <property type="protein sequence ID" value="KAG8035478.1"/>
    <property type="molecule type" value="Genomic_DNA"/>
</dbReference>
<evidence type="ECO:0000256" key="15">
    <source>
        <dbReference type="ARBA" id="ARBA00023328"/>
    </source>
</evidence>
<evidence type="ECO:0000256" key="1">
    <source>
        <dbReference type="ARBA" id="ARBA00004629"/>
    </source>
</evidence>
<evidence type="ECO:0000256" key="6">
    <source>
        <dbReference type="ARBA" id="ARBA00022553"/>
    </source>
</evidence>
<dbReference type="Pfam" id="PF04121">
    <property type="entry name" value="Nup84_Nup100"/>
    <property type="match status" value="1"/>
</dbReference>
<evidence type="ECO:0000256" key="10">
    <source>
        <dbReference type="ARBA" id="ARBA00022990"/>
    </source>
</evidence>
<dbReference type="GO" id="GO:0031080">
    <property type="term" value="C:nuclear pore outer ring"/>
    <property type="evidence" value="ECO:0007669"/>
    <property type="project" value="TreeGrafter"/>
</dbReference>
<dbReference type="InterPro" id="IPR007252">
    <property type="entry name" value="Nup84/Nup107"/>
</dbReference>
<keyword evidence="15" id="KW-0137">Centromere</keyword>
<evidence type="ECO:0000256" key="4">
    <source>
        <dbReference type="ARBA" id="ARBA00022454"/>
    </source>
</evidence>
<evidence type="ECO:0000256" key="3">
    <source>
        <dbReference type="ARBA" id="ARBA00022448"/>
    </source>
</evidence>
<dbReference type="FunFam" id="1.10.3450.20:FF:000001">
    <property type="entry name" value="Nuclear pore complex protein"/>
    <property type="match status" value="1"/>
</dbReference>